<dbReference type="InterPro" id="IPR005312">
    <property type="entry name" value="DUF1759"/>
</dbReference>
<evidence type="ECO:0000256" key="1">
    <source>
        <dbReference type="PROSITE-ProRule" id="PRU00047"/>
    </source>
</evidence>
<dbReference type="AlphaFoldDB" id="A0AAV6S0K8"/>
<feature type="compositionally biased region" description="Acidic residues" evidence="3">
    <location>
        <begin position="1"/>
        <end position="21"/>
    </location>
</feature>
<protein>
    <recommendedName>
        <fullName evidence="4">CCHC-type domain-containing protein</fullName>
    </recommendedName>
</protein>
<keyword evidence="2" id="KW-0175">Coiled coil</keyword>
<keyword evidence="1" id="KW-0862">Zinc</keyword>
<dbReference type="GO" id="GO:0003676">
    <property type="term" value="F:nucleic acid binding"/>
    <property type="evidence" value="ECO:0007669"/>
    <property type="project" value="InterPro"/>
</dbReference>
<dbReference type="Pfam" id="PF03564">
    <property type="entry name" value="DUF1759"/>
    <property type="match status" value="1"/>
</dbReference>
<dbReference type="CDD" id="cd01644">
    <property type="entry name" value="RT_pepA17"/>
    <property type="match status" value="1"/>
</dbReference>
<evidence type="ECO:0000256" key="3">
    <source>
        <dbReference type="SAM" id="MobiDB-lite"/>
    </source>
</evidence>
<dbReference type="PROSITE" id="PS50158">
    <property type="entry name" value="ZF_CCHC"/>
    <property type="match status" value="1"/>
</dbReference>
<evidence type="ECO:0000256" key="2">
    <source>
        <dbReference type="SAM" id="Coils"/>
    </source>
</evidence>
<evidence type="ECO:0000259" key="4">
    <source>
        <dbReference type="PROSITE" id="PS50158"/>
    </source>
</evidence>
<feature type="coiled-coil region" evidence="2">
    <location>
        <begin position="184"/>
        <end position="242"/>
    </location>
</feature>
<dbReference type="Proteomes" id="UP000693946">
    <property type="component" value="Linkage Group LG16"/>
</dbReference>
<dbReference type="PANTHER" id="PTHR47331:SF5">
    <property type="entry name" value="RIBONUCLEASE H"/>
    <property type="match status" value="1"/>
</dbReference>
<proteinExistence type="predicted"/>
<organism evidence="5 6">
    <name type="scientific">Solea senegalensis</name>
    <name type="common">Senegalese sole</name>
    <dbReference type="NCBI Taxonomy" id="28829"/>
    <lineage>
        <taxon>Eukaryota</taxon>
        <taxon>Metazoa</taxon>
        <taxon>Chordata</taxon>
        <taxon>Craniata</taxon>
        <taxon>Vertebrata</taxon>
        <taxon>Euteleostomi</taxon>
        <taxon>Actinopterygii</taxon>
        <taxon>Neopterygii</taxon>
        <taxon>Teleostei</taxon>
        <taxon>Neoteleostei</taxon>
        <taxon>Acanthomorphata</taxon>
        <taxon>Carangaria</taxon>
        <taxon>Pleuronectiformes</taxon>
        <taxon>Pleuronectoidei</taxon>
        <taxon>Soleidae</taxon>
        <taxon>Solea</taxon>
    </lineage>
</organism>
<dbReference type="SMART" id="SM00343">
    <property type="entry name" value="ZnF_C2HC"/>
    <property type="match status" value="2"/>
</dbReference>
<keyword evidence="1" id="KW-0479">Metal-binding</keyword>
<reference evidence="5 6" key="1">
    <citation type="journal article" date="2021" name="Sci. Rep.">
        <title>Chromosome anchoring in Senegalese sole (Solea senegalensis) reveals sex-associated markers and genome rearrangements in flatfish.</title>
        <authorList>
            <person name="Guerrero-Cozar I."/>
            <person name="Gomez-Garrido J."/>
            <person name="Berbel C."/>
            <person name="Martinez-Blanch J.F."/>
            <person name="Alioto T."/>
            <person name="Claros M.G."/>
            <person name="Gagnaire P.A."/>
            <person name="Manchado M."/>
        </authorList>
    </citation>
    <scope>NUCLEOTIDE SEQUENCE [LARGE SCALE GENOMIC DNA]</scope>
    <source>
        <strain evidence="5">Sse05_10M</strain>
    </source>
</reference>
<feature type="domain" description="CCHC-type" evidence="4">
    <location>
        <begin position="572"/>
        <end position="586"/>
    </location>
</feature>
<dbReference type="InterPro" id="IPR001878">
    <property type="entry name" value="Znf_CCHC"/>
</dbReference>
<sequence>MATSEEETECTEDLQVNEEEELSRPSRQRRPTEKMQVYQEEEAHRKEKRLLHGYDHWKKQVRTMREQLKEDISNSEIISFMDIIEMERDSVINLYVEIRDHITPSSDTRRLVDSCEAVTRDIIKVSHERLSGMDDYDSDQVITRLRELHGPDYAKSIYSSSVTRSSKHSSASKCSAASIVAAKRAEAAAELAAKEAEYEVSLEEEKQRERIQLLQETQRKEVESQKRELNKLTAEKEVKAARARLLTYDQEIKSESSVHNVGRNAAPNSFSSHSSSKQQCDVLFTSTGRRHLFTQAVQDSIAMNRLPMPEPSLFTGDPLQFIECKASFTALIDQKNISPDKLYYLKKYVGGPARKTLDGIFYRNDSDAYKDAWERLNERYGHSFVIQKSFRERLAKWPKIYTKDSTGFRAFADFIQTCYEAMPHVEGLTILNDCEENQKLVQKLPDWAAARWNRQATQFMKERGRFPSLRDFAEFMSAKAEIVCNPITSFQALHSRDFTSSSGKDYQKEKRLISSVLHTHAVTETEITHQRSNVKPPCMLCQDNEHKLHSCPQFRGKSLEERRKYIKEKKLCYGCLKPGHGAKDCRYRLVCEVCKKKHPTCLHDFNYVNDKSARNTTQSNMERAATALSLNAETDGQCDNTSMIVPVWVFSEQHPEIEKLVYALLDTQSDTAFIDQDVSNHLKAKSTPIRLKLTTMLGKDAVVPSERISGLKVRGYNSSETIKLPPAYTKDCIPVNRSHIPTCVTARQWNHLKEIVNEIPPRFECEIGLLIGYNCSKALAPRQVILGGENEPYAVRTVLGWSIVGPTSSHNDCLSMSTVCHRVTVRELPLVTPGDALKVLESDFKDDNKDNKSVSQDDVLFLNALKEGIYKNAEGHYEMPLPFKERPHLPDNRQMAAVRLQSLKNKLSKDQRYKEQYVKFMSEVIEKGDAEEVYSDAKEGERWYIPHHGIYHPQKPDKLRVVFDASAKYKGNSLNDHLLSGPDLLNNLNGVLIRFRRHQVALLCDIEKMFHQFHVYEADRDYLRFLWWKNGNLNTEPKEFRMKVHLFGATSSPGCANYGLKHLAQENETQFPLASQFIMKDFYVDDGVTSTASIKEAI</sequence>
<evidence type="ECO:0000313" key="6">
    <source>
        <dbReference type="Proteomes" id="UP000693946"/>
    </source>
</evidence>
<keyword evidence="1" id="KW-0863">Zinc-finger</keyword>
<feature type="region of interest" description="Disordered" evidence="3">
    <location>
        <begin position="1"/>
        <end position="45"/>
    </location>
</feature>
<dbReference type="GO" id="GO:0008270">
    <property type="term" value="F:zinc ion binding"/>
    <property type="evidence" value="ECO:0007669"/>
    <property type="project" value="UniProtKB-KW"/>
</dbReference>
<dbReference type="PANTHER" id="PTHR47331">
    <property type="entry name" value="PHD-TYPE DOMAIN-CONTAINING PROTEIN"/>
    <property type="match status" value="1"/>
</dbReference>
<comment type="caution">
    <text evidence="5">The sequence shown here is derived from an EMBL/GenBank/DDBJ whole genome shotgun (WGS) entry which is preliminary data.</text>
</comment>
<name>A0AAV6S0K8_SOLSE</name>
<evidence type="ECO:0000313" key="5">
    <source>
        <dbReference type="EMBL" id="KAG7511271.1"/>
    </source>
</evidence>
<accession>A0AAV6S0K8</accession>
<gene>
    <name evidence="5" type="ORF">JOB18_045843</name>
</gene>
<keyword evidence="6" id="KW-1185">Reference proteome</keyword>
<dbReference type="EMBL" id="JAGKHQ010000008">
    <property type="protein sequence ID" value="KAG7511271.1"/>
    <property type="molecule type" value="Genomic_DNA"/>
</dbReference>